<accession>A0ABV2AQM6</accession>
<reference evidence="1 2" key="1">
    <citation type="journal article" date="2024" name="BMC Biol.">
        <title>Comparative genomics of Ascetosporea gives new insight into the evolutionary basis for animal parasitism in Rhizaria.</title>
        <authorList>
            <person name="Hiltunen Thoren M."/>
            <person name="Onut-Brannstrom I."/>
            <person name="Alfjorden A."/>
            <person name="Peckova H."/>
            <person name="Swords F."/>
            <person name="Hooper C."/>
            <person name="Holzer A.S."/>
            <person name="Bass D."/>
            <person name="Burki F."/>
        </authorList>
    </citation>
    <scope>NUCLEOTIDE SEQUENCE [LARGE SCALE GENOMIC DNA]</scope>
    <source>
        <strain evidence="1">20-A016</strain>
    </source>
</reference>
<evidence type="ECO:0000313" key="2">
    <source>
        <dbReference type="Proteomes" id="UP001439008"/>
    </source>
</evidence>
<sequence>MISFSKRLFCSTQRFRVVKKRKGLPKLVDNLRPKKPLNPRLKKDITNVTPELDHQFKEDMEMFKSKIEDYKKSNNYAEFLDEFIKVLEKAKFQKENKLKFKKTSRYGYFVSENLSKSTMKKLSEEYKQFSDVKKEELDHKTSQYNEKKMAEFERFRRSGEFSELEMEK</sequence>
<gene>
    <name evidence="1" type="ORF">MHBO_003504</name>
</gene>
<comment type="caution">
    <text evidence="1">The sequence shown here is derived from an EMBL/GenBank/DDBJ whole genome shotgun (WGS) entry which is preliminary data.</text>
</comment>
<keyword evidence="2" id="KW-1185">Reference proteome</keyword>
<feature type="non-terminal residue" evidence="1">
    <location>
        <position position="168"/>
    </location>
</feature>
<evidence type="ECO:0000313" key="1">
    <source>
        <dbReference type="EMBL" id="MES1921978.1"/>
    </source>
</evidence>
<proteinExistence type="predicted"/>
<dbReference type="EMBL" id="JBDODL010002018">
    <property type="protein sequence ID" value="MES1921978.1"/>
    <property type="molecule type" value="Genomic_DNA"/>
</dbReference>
<name>A0ABV2AQM6_9EUKA</name>
<dbReference type="Proteomes" id="UP001439008">
    <property type="component" value="Unassembled WGS sequence"/>
</dbReference>
<protein>
    <submittedName>
        <fullName evidence="1">Uncharacterized protein</fullName>
    </submittedName>
</protein>
<organism evidence="1 2">
    <name type="scientific">Bonamia ostreae</name>
    <dbReference type="NCBI Taxonomy" id="126728"/>
    <lineage>
        <taxon>Eukaryota</taxon>
        <taxon>Sar</taxon>
        <taxon>Rhizaria</taxon>
        <taxon>Endomyxa</taxon>
        <taxon>Ascetosporea</taxon>
        <taxon>Haplosporida</taxon>
        <taxon>Bonamia</taxon>
    </lineage>
</organism>